<dbReference type="InterPro" id="IPR050191">
    <property type="entry name" value="ATP-dep_DNA_ligase"/>
</dbReference>
<dbReference type="PANTHER" id="PTHR45674">
    <property type="entry name" value="DNA LIGASE 1/3 FAMILY MEMBER"/>
    <property type="match status" value="1"/>
</dbReference>
<dbReference type="KEGG" id="kphy:AOZ06_15935"/>
<dbReference type="OrthoDB" id="9802472at2"/>
<keyword evidence="5" id="KW-1185">Reference proteome</keyword>
<dbReference type="InterPro" id="IPR012310">
    <property type="entry name" value="DNA_ligase_ATP-dep_cent"/>
</dbReference>
<feature type="domain" description="ATP-dependent DNA ligase family profile" evidence="3">
    <location>
        <begin position="30"/>
        <end position="144"/>
    </location>
</feature>
<evidence type="ECO:0000313" key="4">
    <source>
        <dbReference type="EMBL" id="ALG08199.1"/>
    </source>
</evidence>
<name>A0A0N7F3B9_9PSEU</name>
<sequence>MASTAHDPAEVPPWIEPMLAKPDGGHLPSGSDWAFEYNLDGYRAAVRVAADGRTVLTSRNGIDFTDEFATLVGVLDQALDGRAAVLDGEIVTYNDSGLVDFGLMQERRGRYQKHRKSIRRDQPFDDVPVRLLLFDLLALGGQNLQRGWWRIGHQAAWPGRGRGHR</sequence>
<comment type="similarity">
    <text evidence="1">Belongs to the ATP-dependent DNA ligase family.</text>
</comment>
<evidence type="ECO:0000259" key="3">
    <source>
        <dbReference type="Pfam" id="PF01068"/>
    </source>
</evidence>
<accession>A0A0N7F3B9</accession>
<gene>
    <name evidence="4" type="ORF">AOZ06_15935</name>
</gene>
<dbReference type="GO" id="GO:0003910">
    <property type="term" value="F:DNA ligase (ATP) activity"/>
    <property type="evidence" value="ECO:0007669"/>
    <property type="project" value="InterPro"/>
</dbReference>
<evidence type="ECO:0000313" key="5">
    <source>
        <dbReference type="Proteomes" id="UP000063699"/>
    </source>
</evidence>
<protein>
    <recommendedName>
        <fullName evidence="3">ATP-dependent DNA ligase family profile domain-containing protein</fullName>
    </recommendedName>
</protein>
<dbReference type="GO" id="GO:0006281">
    <property type="term" value="P:DNA repair"/>
    <property type="evidence" value="ECO:0007669"/>
    <property type="project" value="InterPro"/>
</dbReference>
<evidence type="ECO:0000256" key="2">
    <source>
        <dbReference type="ARBA" id="ARBA00022598"/>
    </source>
</evidence>
<organism evidence="4 5">
    <name type="scientific">Kibdelosporangium phytohabitans</name>
    <dbReference type="NCBI Taxonomy" id="860235"/>
    <lineage>
        <taxon>Bacteria</taxon>
        <taxon>Bacillati</taxon>
        <taxon>Actinomycetota</taxon>
        <taxon>Actinomycetes</taxon>
        <taxon>Pseudonocardiales</taxon>
        <taxon>Pseudonocardiaceae</taxon>
        <taxon>Kibdelosporangium</taxon>
    </lineage>
</organism>
<dbReference type="SUPFAM" id="SSF56091">
    <property type="entry name" value="DNA ligase/mRNA capping enzyme, catalytic domain"/>
    <property type="match status" value="1"/>
</dbReference>
<dbReference type="GO" id="GO:0005524">
    <property type="term" value="F:ATP binding"/>
    <property type="evidence" value="ECO:0007669"/>
    <property type="project" value="InterPro"/>
</dbReference>
<evidence type="ECO:0000256" key="1">
    <source>
        <dbReference type="ARBA" id="ARBA00007572"/>
    </source>
</evidence>
<dbReference type="PANTHER" id="PTHR45674:SF4">
    <property type="entry name" value="DNA LIGASE 1"/>
    <property type="match status" value="1"/>
</dbReference>
<keyword evidence="2" id="KW-0436">Ligase</keyword>
<dbReference type="Proteomes" id="UP000063699">
    <property type="component" value="Chromosome"/>
</dbReference>
<dbReference type="Gene3D" id="3.30.1490.70">
    <property type="match status" value="1"/>
</dbReference>
<dbReference type="RefSeq" id="WP_054290106.1">
    <property type="nucleotide sequence ID" value="NZ_CP012752.1"/>
</dbReference>
<reference evidence="4 5" key="1">
    <citation type="submission" date="2015-07" db="EMBL/GenBank/DDBJ databases">
        <title>Genome sequencing of Kibdelosporangium phytohabitans.</title>
        <authorList>
            <person name="Qin S."/>
            <person name="Xing K."/>
        </authorList>
    </citation>
    <scope>NUCLEOTIDE SEQUENCE [LARGE SCALE GENOMIC DNA]</scope>
    <source>
        <strain evidence="4 5">KLBMP1111</strain>
    </source>
</reference>
<dbReference type="STRING" id="860235.AOZ06_15935"/>
<dbReference type="GO" id="GO:0006310">
    <property type="term" value="P:DNA recombination"/>
    <property type="evidence" value="ECO:0007669"/>
    <property type="project" value="InterPro"/>
</dbReference>
<dbReference type="EMBL" id="CP012752">
    <property type="protein sequence ID" value="ALG08199.1"/>
    <property type="molecule type" value="Genomic_DNA"/>
</dbReference>
<proteinExistence type="inferred from homology"/>
<dbReference type="Pfam" id="PF01068">
    <property type="entry name" value="DNA_ligase_A_M"/>
    <property type="match status" value="1"/>
</dbReference>
<dbReference type="AlphaFoldDB" id="A0A0N7F3B9"/>
<dbReference type="Gene3D" id="3.30.470.30">
    <property type="entry name" value="DNA ligase/mRNA capping enzyme"/>
    <property type="match status" value="1"/>
</dbReference>